<name>A0ABZ0PP73_9PROT</name>
<dbReference type="PANTHER" id="PTHR40280">
    <property type="entry name" value="BLR6907 PROTEIN"/>
    <property type="match status" value="1"/>
</dbReference>
<sequence>MNQPSMNRAATNEAYDRHAESLGHVVELQHVNIRVPDQIAATNFYISGLGLTRDPYLMTGTDNMWANVGISQFHLPSGAPQVLRGTTALVLPDRAALLRRLAGQRRNLEGTRFAFRETEDAVETICPWGNRIRVHAPDAARFGAISLGMPYVEFDVPAGTTPGIARFYREILQAPATAEGGVARALVANGQYLVFRETDAPQPDYDGHHIQITLADFGGPHARLKQAGLISEESNPWQYRFLDIVDPGTGVALFRVEHEVRSMTHPLYARPLVNRNASINNRNYRPGHEAWPFALPPEPG</sequence>
<evidence type="ECO:0008006" key="4">
    <source>
        <dbReference type="Google" id="ProtNLM"/>
    </source>
</evidence>
<keyword evidence="1" id="KW-0479">Metal-binding</keyword>
<dbReference type="InterPro" id="IPR029068">
    <property type="entry name" value="Glyas_Bleomycin-R_OHBP_Dase"/>
</dbReference>
<accession>A0ABZ0PP73</accession>
<dbReference type="PROSITE" id="PS00934">
    <property type="entry name" value="GLYOXALASE_I_1"/>
    <property type="match status" value="1"/>
</dbReference>
<evidence type="ECO:0000313" key="2">
    <source>
        <dbReference type="EMBL" id="WPB87538.1"/>
    </source>
</evidence>
<reference evidence="2 3" key="1">
    <citation type="submission" date="2023-11" db="EMBL/GenBank/DDBJ databases">
        <title>Arctic aerobic anoxygenic photoheterotroph Sediminicoccus rosea KRV36 adapts its photosynthesis to long days of polar summer.</title>
        <authorList>
            <person name="Tomasch J."/>
            <person name="Kopejtka K."/>
            <person name="Bily T."/>
            <person name="Gardiner A.T."/>
            <person name="Gardian Z."/>
            <person name="Shivaramu S."/>
            <person name="Koblizek M."/>
            <person name="Engelhardt F."/>
            <person name="Kaftan D."/>
        </authorList>
    </citation>
    <scope>NUCLEOTIDE SEQUENCE [LARGE SCALE GENOMIC DNA]</scope>
    <source>
        <strain evidence="2 3">R-30</strain>
    </source>
</reference>
<gene>
    <name evidence="2" type="ORF">R9Z33_11815</name>
</gene>
<protein>
    <recommendedName>
        <fullName evidence="4">Catechol 2,3-dioxygenase</fullName>
    </recommendedName>
</protein>
<dbReference type="InterPro" id="IPR018146">
    <property type="entry name" value="Glyoxalase_1_CS"/>
</dbReference>
<dbReference type="Gene3D" id="3.10.180.10">
    <property type="entry name" value="2,3-Dihydroxybiphenyl 1,2-Dioxygenase, domain 1"/>
    <property type="match status" value="1"/>
</dbReference>
<dbReference type="Proteomes" id="UP001305521">
    <property type="component" value="Chromosome"/>
</dbReference>
<evidence type="ECO:0000256" key="1">
    <source>
        <dbReference type="ARBA" id="ARBA00022723"/>
    </source>
</evidence>
<proteinExistence type="predicted"/>
<dbReference type="PANTHER" id="PTHR40280:SF1">
    <property type="entry name" value="VOC DOMAIN-CONTAINING PROTEIN"/>
    <property type="match status" value="1"/>
</dbReference>
<organism evidence="2 3">
    <name type="scientific">Sediminicoccus rosea</name>
    <dbReference type="NCBI Taxonomy" id="1225128"/>
    <lineage>
        <taxon>Bacteria</taxon>
        <taxon>Pseudomonadati</taxon>
        <taxon>Pseudomonadota</taxon>
        <taxon>Alphaproteobacteria</taxon>
        <taxon>Acetobacterales</taxon>
        <taxon>Roseomonadaceae</taxon>
        <taxon>Sediminicoccus</taxon>
    </lineage>
</organism>
<dbReference type="EMBL" id="CP137852">
    <property type="protein sequence ID" value="WPB87538.1"/>
    <property type="molecule type" value="Genomic_DNA"/>
</dbReference>
<dbReference type="SUPFAM" id="SSF54593">
    <property type="entry name" value="Glyoxalase/Bleomycin resistance protein/Dihydroxybiphenyl dioxygenase"/>
    <property type="match status" value="2"/>
</dbReference>
<dbReference type="RefSeq" id="WP_318651490.1">
    <property type="nucleotide sequence ID" value="NZ_CP137852.1"/>
</dbReference>
<evidence type="ECO:0000313" key="3">
    <source>
        <dbReference type="Proteomes" id="UP001305521"/>
    </source>
</evidence>
<keyword evidence="3" id="KW-1185">Reference proteome</keyword>